<dbReference type="CDD" id="cd01428">
    <property type="entry name" value="ADK"/>
    <property type="match status" value="1"/>
</dbReference>
<dbReference type="InterPro" id="IPR006674">
    <property type="entry name" value="HD_domain"/>
</dbReference>
<keyword evidence="7" id="KW-1185">Reference proteome</keyword>
<keyword evidence="3 4" id="KW-0418">Kinase</keyword>
<dbReference type="Pfam" id="PF13023">
    <property type="entry name" value="HD_3"/>
    <property type="match status" value="1"/>
</dbReference>
<dbReference type="PRINTS" id="PR00094">
    <property type="entry name" value="ADENYLTKNASE"/>
</dbReference>
<dbReference type="Proteomes" id="UP000799440">
    <property type="component" value="Unassembled WGS sequence"/>
</dbReference>
<dbReference type="Gene3D" id="1.10.3210.10">
    <property type="entry name" value="Hypothetical protein af1432"/>
    <property type="match status" value="1"/>
</dbReference>
<dbReference type="OrthoDB" id="442176at2759"/>
<evidence type="ECO:0000256" key="2">
    <source>
        <dbReference type="ARBA" id="ARBA00022741"/>
    </source>
</evidence>
<dbReference type="GO" id="GO:0019205">
    <property type="term" value="F:nucleobase-containing compound kinase activity"/>
    <property type="evidence" value="ECO:0007669"/>
    <property type="project" value="InterPro"/>
</dbReference>
<dbReference type="PROSITE" id="PS00113">
    <property type="entry name" value="ADENYLATE_KINASE"/>
    <property type="match status" value="1"/>
</dbReference>
<dbReference type="Gene3D" id="3.40.50.300">
    <property type="entry name" value="P-loop containing nucleotide triphosphate hydrolases"/>
    <property type="match status" value="1"/>
</dbReference>
<protein>
    <submittedName>
        <fullName evidence="6">P-loop containing nucleoside triphosphate hydrolase protein</fullName>
    </submittedName>
</protein>
<evidence type="ECO:0000256" key="3">
    <source>
        <dbReference type="ARBA" id="ARBA00022777"/>
    </source>
</evidence>
<dbReference type="PANTHER" id="PTHR23359">
    <property type="entry name" value="NUCLEOTIDE KINASE"/>
    <property type="match status" value="1"/>
</dbReference>
<dbReference type="AlphaFoldDB" id="A0A6A6V7X3"/>
<dbReference type="HAMAP" id="MF_00235">
    <property type="entry name" value="Adenylate_kinase_Adk"/>
    <property type="match status" value="1"/>
</dbReference>
<evidence type="ECO:0000259" key="5">
    <source>
        <dbReference type="Pfam" id="PF13023"/>
    </source>
</evidence>
<dbReference type="InterPro" id="IPR027417">
    <property type="entry name" value="P-loop_NTPase"/>
</dbReference>
<name>A0A6A6V7X3_9PLEO</name>
<dbReference type="EMBL" id="MU006579">
    <property type="protein sequence ID" value="KAF2745986.1"/>
    <property type="molecule type" value="Genomic_DNA"/>
</dbReference>
<dbReference type="InterPro" id="IPR033690">
    <property type="entry name" value="Adenylat_kinase_CS"/>
</dbReference>
<dbReference type="InterPro" id="IPR000850">
    <property type="entry name" value="Adenylat/UMP-CMP_kin"/>
</dbReference>
<feature type="domain" description="HD" evidence="5">
    <location>
        <begin position="10"/>
        <end position="94"/>
    </location>
</feature>
<evidence type="ECO:0000313" key="7">
    <source>
        <dbReference type="Proteomes" id="UP000799440"/>
    </source>
</evidence>
<keyword evidence="6" id="KW-0378">Hydrolase</keyword>
<dbReference type="SUPFAM" id="SSF109604">
    <property type="entry name" value="HD-domain/PDEase-like"/>
    <property type="match status" value="1"/>
</dbReference>
<comment type="similarity">
    <text evidence="4">Belongs to the adenylate kinase family.</text>
</comment>
<evidence type="ECO:0000313" key="6">
    <source>
        <dbReference type="EMBL" id="KAF2745986.1"/>
    </source>
</evidence>
<evidence type="ECO:0000256" key="4">
    <source>
        <dbReference type="RuleBase" id="RU003330"/>
    </source>
</evidence>
<sequence>MLYHFLELIEGLKNTTWKGWTLRGIPHPESVSDHMYRMAVMCLLQPGIDDNVRTRAIKMCLIHDMGEAITGDITPSDGNSKEGKFRLEEAALKYAAFRQIDKLECIQQATVYAQRFGTDLREFMQLQDKITGQELQPLLKECLHKDEEFSRRTENSSVFIFISGGFGVGKGTQCSLLAKEMGLHHISVGDLLRGEAARTKSSFRDFIPESIQKSILLPPQLTTQLLQDAIAQGQLQGKHIFLLDGFPRYVAQLIDFEDKISKLYATISLNCIESALVQRLRHRSMDSRRVDDNQDSIIKRLHTFNANNAEVLSHLANDGQFFDIESSGSVTDVYEHVRAAVEEVLHTANATPAKTEFST</sequence>
<organism evidence="6 7">
    <name type="scientific">Sporormia fimetaria CBS 119925</name>
    <dbReference type="NCBI Taxonomy" id="1340428"/>
    <lineage>
        <taxon>Eukaryota</taxon>
        <taxon>Fungi</taxon>
        <taxon>Dikarya</taxon>
        <taxon>Ascomycota</taxon>
        <taxon>Pezizomycotina</taxon>
        <taxon>Dothideomycetes</taxon>
        <taxon>Pleosporomycetidae</taxon>
        <taxon>Pleosporales</taxon>
        <taxon>Sporormiaceae</taxon>
        <taxon>Sporormia</taxon>
    </lineage>
</organism>
<gene>
    <name evidence="6" type="ORF">M011DRAFT_478379</name>
</gene>
<evidence type="ECO:0000256" key="1">
    <source>
        <dbReference type="ARBA" id="ARBA00022679"/>
    </source>
</evidence>
<dbReference type="Pfam" id="PF00406">
    <property type="entry name" value="ADK"/>
    <property type="match status" value="1"/>
</dbReference>
<dbReference type="GO" id="GO:0016787">
    <property type="term" value="F:hydrolase activity"/>
    <property type="evidence" value="ECO:0007669"/>
    <property type="project" value="UniProtKB-KW"/>
</dbReference>
<reference evidence="6" key="1">
    <citation type="journal article" date="2020" name="Stud. Mycol.">
        <title>101 Dothideomycetes genomes: a test case for predicting lifestyles and emergence of pathogens.</title>
        <authorList>
            <person name="Haridas S."/>
            <person name="Albert R."/>
            <person name="Binder M."/>
            <person name="Bloem J."/>
            <person name="Labutti K."/>
            <person name="Salamov A."/>
            <person name="Andreopoulos B."/>
            <person name="Baker S."/>
            <person name="Barry K."/>
            <person name="Bills G."/>
            <person name="Bluhm B."/>
            <person name="Cannon C."/>
            <person name="Castanera R."/>
            <person name="Culley D."/>
            <person name="Daum C."/>
            <person name="Ezra D."/>
            <person name="Gonzalez J."/>
            <person name="Henrissat B."/>
            <person name="Kuo A."/>
            <person name="Liang C."/>
            <person name="Lipzen A."/>
            <person name="Lutzoni F."/>
            <person name="Magnuson J."/>
            <person name="Mondo S."/>
            <person name="Nolan M."/>
            <person name="Ohm R."/>
            <person name="Pangilinan J."/>
            <person name="Park H.-J."/>
            <person name="Ramirez L."/>
            <person name="Alfaro M."/>
            <person name="Sun H."/>
            <person name="Tritt A."/>
            <person name="Yoshinaga Y."/>
            <person name="Zwiers L.-H."/>
            <person name="Turgeon B."/>
            <person name="Goodwin S."/>
            <person name="Spatafora J."/>
            <person name="Crous P."/>
            <person name="Grigoriev I."/>
        </authorList>
    </citation>
    <scope>NUCLEOTIDE SEQUENCE</scope>
    <source>
        <strain evidence="6">CBS 119925</strain>
    </source>
</reference>
<dbReference type="GO" id="GO:0006139">
    <property type="term" value="P:nucleobase-containing compound metabolic process"/>
    <property type="evidence" value="ECO:0007669"/>
    <property type="project" value="InterPro"/>
</dbReference>
<keyword evidence="2" id="KW-0547">Nucleotide-binding</keyword>
<keyword evidence="1 4" id="KW-0808">Transferase</keyword>
<accession>A0A6A6V7X3</accession>
<dbReference type="SUPFAM" id="SSF52540">
    <property type="entry name" value="P-loop containing nucleoside triphosphate hydrolases"/>
    <property type="match status" value="1"/>
</dbReference>
<dbReference type="GO" id="GO:0005524">
    <property type="term" value="F:ATP binding"/>
    <property type="evidence" value="ECO:0007669"/>
    <property type="project" value="InterPro"/>
</dbReference>
<proteinExistence type="inferred from homology"/>